<reference evidence="2 3" key="1">
    <citation type="submission" date="2016-10" db="EMBL/GenBank/DDBJ databases">
        <title>Draft genome sequences of four alkaliphilic bacteria belonging to the Anaerobacillus genus.</title>
        <authorList>
            <person name="Bassil N.M."/>
            <person name="Lloyd J.R."/>
        </authorList>
    </citation>
    <scope>NUCLEOTIDE SEQUENCE [LARGE SCALE GENOMIC DNA]</scope>
    <source>
        <strain evidence="2 3">DSM 18345</strain>
    </source>
</reference>
<accession>A0A1S2LDR9</accession>
<comment type="caution">
    <text evidence="2">The sequence shown here is derived from an EMBL/GenBank/DDBJ whole genome shotgun (WGS) entry which is preliminary data.</text>
</comment>
<evidence type="ECO:0000313" key="2">
    <source>
        <dbReference type="EMBL" id="OIJ10531.1"/>
    </source>
</evidence>
<feature type="transmembrane region" description="Helical" evidence="1">
    <location>
        <begin position="6"/>
        <end position="24"/>
    </location>
</feature>
<sequence length="95" mass="10703">MKRVSLSIAAFLFIAWIAALLLNIDIYRKANIELNIFGPLLDAVLLMIIALVIFVLVAISSENVETPKKWVNTSLFVLGLGAIFFISFFYIVTFY</sequence>
<evidence type="ECO:0000313" key="3">
    <source>
        <dbReference type="Proteomes" id="UP000179524"/>
    </source>
</evidence>
<dbReference type="OrthoDB" id="2972465at2"/>
<dbReference type="RefSeq" id="WP_071311104.1">
    <property type="nucleotide sequence ID" value="NZ_MLQR01000050.1"/>
</dbReference>
<dbReference type="AlphaFoldDB" id="A0A1S2LDR9"/>
<keyword evidence="1" id="KW-1133">Transmembrane helix</keyword>
<proteinExistence type="predicted"/>
<feature type="transmembrane region" description="Helical" evidence="1">
    <location>
        <begin position="36"/>
        <end position="59"/>
    </location>
</feature>
<keyword evidence="1" id="KW-0472">Membrane</keyword>
<dbReference type="EMBL" id="MLQR01000050">
    <property type="protein sequence ID" value="OIJ10531.1"/>
    <property type="molecule type" value="Genomic_DNA"/>
</dbReference>
<evidence type="ECO:0000256" key="1">
    <source>
        <dbReference type="SAM" id="Phobius"/>
    </source>
</evidence>
<keyword evidence="1" id="KW-0812">Transmembrane</keyword>
<organism evidence="2 3">
    <name type="scientific">Anaerobacillus alkalilacustris</name>
    <dbReference type="NCBI Taxonomy" id="393763"/>
    <lineage>
        <taxon>Bacteria</taxon>
        <taxon>Bacillati</taxon>
        <taxon>Bacillota</taxon>
        <taxon>Bacilli</taxon>
        <taxon>Bacillales</taxon>
        <taxon>Bacillaceae</taxon>
        <taxon>Anaerobacillus</taxon>
    </lineage>
</organism>
<keyword evidence="3" id="KW-1185">Reference proteome</keyword>
<name>A0A1S2LDR9_9BACI</name>
<feature type="transmembrane region" description="Helical" evidence="1">
    <location>
        <begin position="71"/>
        <end position="92"/>
    </location>
</feature>
<protein>
    <submittedName>
        <fullName evidence="2">Uncharacterized protein</fullName>
    </submittedName>
</protein>
<gene>
    <name evidence="2" type="ORF">BKP37_18530</name>
</gene>
<dbReference type="Proteomes" id="UP000179524">
    <property type="component" value="Unassembled WGS sequence"/>
</dbReference>